<comment type="similarity">
    <text evidence="1">Belongs to the N-acetylmuramoyl-L-alanine amidase 2 family.</text>
</comment>
<name>A0ABQ0JU76_9BACT</name>
<dbReference type="SMART" id="SM00701">
    <property type="entry name" value="PGRP"/>
    <property type="match status" value="1"/>
</dbReference>
<feature type="domain" description="Peptidoglycan recognition protein family" evidence="3">
    <location>
        <begin position="52"/>
        <end position="186"/>
    </location>
</feature>
<dbReference type="InterPro" id="IPR006619">
    <property type="entry name" value="PGRP_domain_met/bac"/>
</dbReference>
<keyword evidence="5" id="KW-1185">Reference proteome</keyword>
<dbReference type="Gene3D" id="3.40.80.10">
    <property type="entry name" value="Peptidoglycan recognition protein-like"/>
    <property type="match status" value="1"/>
</dbReference>
<dbReference type="InterPro" id="IPR015510">
    <property type="entry name" value="PGRP"/>
</dbReference>
<organism evidence="4 5">
    <name type="scientific">Candidatus Brocadia sinica JPN1</name>
    <dbReference type="NCBI Taxonomy" id="1197129"/>
    <lineage>
        <taxon>Bacteria</taxon>
        <taxon>Pseudomonadati</taxon>
        <taxon>Planctomycetota</taxon>
        <taxon>Candidatus Brocadiia</taxon>
        <taxon>Candidatus Brocadiales</taxon>
        <taxon>Candidatus Brocadiaceae</taxon>
        <taxon>Candidatus Brocadia</taxon>
    </lineage>
</organism>
<reference evidence="5" key="1">
    <citation type="journal article" date="2015" name="Genome Announc.">
        <title>Draft Genome Sequence of an Anaerobic Ammonium-Oxidizing Bacterium, "Candidatus Brocadia sinica".</title>
        <authorList>
            <person name="Oshiki M."/>
            <person name="Shinyako-Hata K."/>
            <person name="Satoh H."/>
            <person name="Okabe S."/>
        </authorList>
    </citation>
    <scope>NUCLEOTIDE SEQUENCE [LARGE SCALE GENOMIC DNA]</scope>
    <source>
        <strain evidence="5">JPN1</strain>
    </source>
</reference>
<comment type="caution">
    <text evidence="4">The sequence shown here is derived from an EMBL/GenBank/DDBJ whole genome shotgun (WGS) entry which is preliminary data.</text>
</comment>
<dbReference type="InterPro" id="IPR036505">
    <property type="entry name" value="Amidase/PGRP_sf"/>
</dbReference>
<proteinExistence type="inferred from homology"/>
<dbReference type="InterPro" id="IPR002502">
    <property type="entry name" value="Amidase_domain"/>
</dbReference>
<dbReference type="CDD" id="cd06583">
    <property type="entry name" value="PGRP"/>
    <property type="match status" value="1"/>
</dbReference>
<dbReference type="Pfam" id="PF01510">
    <property type="entry name" value="Amidase_2"/>
    <property type="match status" value="1"/>
</dbReference>
<dbReference type="SUPFAM" id="SSF55846">
    <property type="entry name" value="N-acetylmuramoyl-L-alanine amidase-like"/>
    <property type="match status" value="1"/>
</dbReference>
<dbReference type="EMBL" id="BAFN01000001">
    <property type="protein sequence ID" value="GAN32277.1"/>
    <property type="molecule type" value="Genomic_DNA"/>
</dbReference>
<sequence length="207" mass="23756">MHSRWRIYICVSFLVVLGMHGCHTPPAQKSMTVMKPRESATIPEKSHERVEPYIVSRLDRYFVRDWKYIVIHHSASASGSAVEFDRFHREKRGWENGLGYHFVIGNGNGTPDGEIEIGNRWVNQINGAHAGVEEYNHYGIGICLVGNFNESSPTAAQMASLSVLTEYLQNRCHIPSENVIMHRHCRQTDCPGRNFPYYKLLANTYRY</sequence>
<feature type="domain" description="N-acetylmuramoyl-L-alanine amidase" evidence="2">
    <location>
        <begin position="56"/>
        <end position="192"/>
    </location>
</feature>
<accession>A0ABQ0JU76</accession>
<dbReference type="PANTHER" id="PTHR11022:SF41">
    <property type="entry name" value="PEPTIDOGLYCAN-RECOGNITION PROTEIN LC-RELATED"/>
    <property type="match status" value="1"/>
</dbReference>
<evidence type="ECO:0000313" key="4">
    <source>
        <dbReference type="EMBL" id="GAN32277.1"/>
    </source>
</evidence>
<dbReference type="Proteomes" id="UP000032309">
    <property type="component" value="Unassembled WGS sequence"/>
</dbReference>
<evidence type="ECO:0000256" key="1">
    <source>
        <dbReference type="ARBA" id="ARBA00007553"/>
    </source>
</evidence>
<evidence type="ECO:0000313" key="5">
    <source>
        <dbReference type="Proteomes" id="UP000032309"/>
    </source>
</evidence>
<evidence type="ECO:0000259" key="2">
    <source>
        <dbReference type="SMART" id="SM00644"/>
    </source>
</evidence>
<dbReference type="SMART" id="SM00644">
    <property type="entry name" value="Ami_2"/>
    <property type="match status" value="1"/>
</dbReference>
<gene>
    <name evidence="4" type="ORF">BROSI_A0789</name>
</gene>
<dbReference type="PANTHER" id="PTHR11022">
    <property type="entry name" value="PEPTIDOGLYCAN RECOGNITION PROTEIN"/>
    <property type="match status" value="1"/>
</dbReference>
<protein>
    <submittedName>
        <fullName evidence="4">N-acetylmuramoyl-L-alanine amidase</fullName>
    </submittedName>
</protein>
<dbReference type="RefSeq" id="WP_052562418.1">
    <property type="nucleotide sequence ID" value="NZ_BAFN01000001.1"/>
</dbReference>
<evidence type="ECO:0000259" key="3">
    <source>
        <dbReference type="SMART" id="SM00701"/>
    </source>
</evidence>